<evidence type="ECO:0000313" key="1">
    <source>
        <dbReference type="EMBL" id="NHO66920.1"/>
    </source>
</evidence>
<evidence type="ECO:0000313" key="2">
    <source>
        <dbReference type="Proteomes" id="UP000787472"/>
    </source>
</evidence>
<gene>
    <name evidence="1" type="ORF">G8770_15320</name>
</gene>
<organism evidence="1 2">
    <name type="scientific">Pseudomaricurvus hydrocarbonicus</name>
    <dbReference type="NCBI Taxonomy" id="1470433"/>
    <lineage>
        <taxon>Bacteria</taxon>
        <taxon>Pseudomonadati</taxon>
        <taxon>Pseudomonadota</taxon>
        <taxon>Gammaproteobacteria</taxon>
        <taxon>Cellvibrionales</taxon>
        <taxon>Cellvibrionaceae</taxon>
        <taxon>Pseudomaricurvus</taxon>
    </lineage>
</organism>
<dbReference type="AlphaFoldDB" id="A0A9E5MMJ3"/>
<dbReference type="EMBL" id="JAAONZ010000013">
    <property type="protein sequence ID" value="NHO66920.1"/>
    <property type="molecule type" value="Genomic_DNA"/>
</dbReference>
<sequence length="180" mass="19535">MSEAQAPKKKFNLNLVQVLDLGCGILHQAFVKQPADKAKVLLKELKGGKRISLGALTLTSKNAEGEVKDSLEVPLSVEMDYSEFVGGGFGFPVFEAALKAMLNQIGQTLKAKKDLNILTNQQTGGALVHQPGVVKVGEQYNVLVICIEPGKKDDIVLKLMFVNPEQYEQLRTTPKDAAEA</sequence>
<reference evidence="1" key="1">
    <citation type="submission" date="2020-03" db="EMBL/GenBank/DDBJ databases">
        <authorList>
            <person name="Guo F."/>
        </authorList>
    </citation>
    <scope>NUCLEOTIDE SEQUENCE</scope>
    <source>
        <strain evidence="1">JCM 30134</strain>
    </source>
</reference>
<name>A0A9E5MMJ3_9GAMM</name>
<proteinExistence type="predicted"/>
<protein>
    <submittedName>
        <fullName evidence="1">Uncharacterized protein</fullName>
    </submittedName>
</protein>
<keyword evidence="2" id="KW-1185">Reference proteome</keyword>
<dbReference type="RefSeq" id="WP_167188659.1">
    <property type="nucleotide sequence ID" value="NZ_JAAONZ010000013.1"/>
</dbReference>
<accession>A0A9E5MMJ3</accession>
<dbReference type="Proteomes" id="UP000787472">
    <property type="component" value="Unassembled WGS sequence"/>
</dbReference>
<comment type="caution">
    <text evidence="1">The sequence shown here is derived from an EMBL/GenBank/DDBJ whole genome shotgun (WGS) entry which is preliminary data.</text>
</comment>